<keyword evidence="4" id="KW-0812">Transmembrane</keyword>
<reference evidence="6" key="1">
    <citation type="submission" date="2022-06" db="EMBL/GenBank/DDBJ databases">
        <title>Complete genome sequence and characterization of Cupriavidus gilardii QJ1 isolated from contaminating cells.</title>
        <authorList>
            <person name="Qi J."/>
        </authorList>
    </citation>
    <scope>NUCLEOTIDE SEQUENCE</scope>
    <source>
        <strain evidence="6">QJ1</strain>
    </source>
</reference>
<dbReference type="Proteomes" id="UP001056648">
    <property type="component" value="Chromosome 2"/>
</dbReference>
<keyword evidence="7" id="KW-1185">Reference proteome</keyword>
<evidence type="ECO:0000256" key="1">
    <source>
        <dbReference type="ARBA" id="ARBA00023125"/>
    </source>
</evidence>
<feature type="DNA-binding region" description="H-T-H motif" evidence="2">
    <location>
        <begin position="80"/>
        <end position="99"/>
    </location>
</feature>
<name>A0ABY4VTY6_9BURK</name>
<organism evidence="6 7">
    <name type="scientific">Cupriavidus gilardii</name>
    <dbReference type="NCBI Taxonomy" id="82541"/>
    <lineage>
        <taxon>Bacteria</taxon>
        <taxon>Pseudomonadati</taxon>
        <taxon>Pseudomonadota</taxon>
        <taxon>Betaproteobacteria</taxon>
        <taxon>Burkholderiales</taxon>
        <taxon>Burkholderiaceae</taxon>
        <taxon>Cupriavidus</taxon>
    </lineage>
</organism>
<gene>
    <name evidence="6" type="ORF">NDR89_24510</name>
</gene>
<dbReference type="SUPFAM" id="SSF48498">
    <property type="entry name" value="Tetracyclin repressor-like, C-terminal domain"/>
    <property type="match status" value="1"/>
</dbReference>
<evidence type="ECO:0000259" key="5">
    <source>
        <dbReference type="PROSITE" id="PS50977"/>
    </source>
</evidence>
<dbReference type="PROSITE" id="PS50977">
    <property type="entry name" value="HTH_TETR_2"/>
    <property type="match status" value="1"/>
</dbReference>
<dbReference type="InterPro" id="IPR036271">
    <property type="entry name" value="Tet_transcr_reg_TetR-rel_C_sf"/>
</dbReference>
<evidence type="ECO:0000256" key="3">
    <source>
        <dbReference type="SAM" id="MobiDB-lite"/>
    </source>
</evidence>
<proteinExistence type="predicted"/>
<dbReference type="InterPro" id="IPR050109">
    <property type="entry name" value="HTH-type_TetR-like_transc_reg"/>
</dbReference>
<dbReference type="InterPro" id="IPR009057">
    <property type="entry name" value="Homeodomain-like_sf"/>
</dbReference>
<accession>A0ABY4VTY6</accession>
<feature type="domain" description="HTH tetR-type" evidence="5">
    <location>
        <begin position="57"/>
        <end position="117"/>
    </location>
</feature>
<dbReference type="InterPro" id="IPR001647">
    <property type="entry name" value="HTH_TetR"/>
</dbReference>
<keyword evidence="1 2" id="KW-0238">DNA-binding</keyword>
<dbReference type="Gene3D" id="1.10.357.10">
    <property type="entry name" value="Tetracycline Repressor, domain 2"/>
    <property type="match status" value="1"/>
</dbReference>
<evidence type="ECO:0000313" key="6">
    <source>
        <dbReference type="EMBL" id="USE79737.1"/>
    </source>
</evidence>
<feature type="compositionally biased region" description="Low complexity" evidence="3">
    <location>
        <begin position="45"/>
        <end position="54"/>
    </location>
</feature>
<keyword evidence="4" id="KW-0472">Membrane</keyword>
<protein>
    <submittedName>
        <fullName evidence="6">TetR/AcrR family transcriptional regulator</fullName>
    </submittedName>
</protein>
<feature type="transmembrane region" description="Helical" evidence="4">
    <location>
        <begin position="212"/>
        <end position="230"/>
    </location>
</feature>
<dbReference type="PANTHER" id="PTHR30055">
    <property type="entry name" value="HTH-TYPE TRANSCRIPTIONAL REGULATOR RUTR"/>
    <property type="match status" value="1"/>
</dbReference>
<dbReference type="EMBL" id="CP098736">
    <property type="protein sequence ID" value="USE79737.1"/>
    <property type="molecule type" value="Genomic_DNA"/>
</dbReference>
<dbReference type="PANTHER" id="PTHR30055:SF235">
    <property type="entry name" value="TRANSCRIPTIONAL REGULATORY PROTEIN"/>
    <property type="match status" value="1"/>
</dbReference>
<evidence type="ECO:0000313" key="7">
    <source>
        <dbReference type="Proteomes" id="UP001056648"/>
    </source>
</evidence>
<feature type="compositionally biased region" description="Low complexity" evidence="3">
    <location>
        <begin position="8"/>
        <end position="38"/>
    </location>
</feature>
<feature type="region of interest" description="Disordered" evidence="3">
    <location>
        <begin position="1"/>
        <end position="59"/>
    </location>
</feature>
<feature type="region of interest" description="Disordered" evidence="3">
    <location>
        <begin position="261"/>
        <end position="295"/>
    </location>
</feature>
<sequence>MTARRSRPSTASAAALPASPQQVAPLRRPGRPGRSAAAVKGFGNAPARGPGRTPAAEDQRERLLDAAVTLFAEHGVAATQVKAIAARAGVTPALVHYYFGNRGRLLDAVAEERLGPLVDRVFAPTEPDDANTGAAAPDAAADPAALLAGIAERLIRAAVATPWFPALWVREIVTGEGQLRERVMQRFGLQRLGVVVAALSAARERGRIDAALAPPLLMVSVIGLALLPLATGHIWRRLPGADAVDVDAMVAHARALLTHGIRPAERPSTDASTHLSALPEAPPTDRRKGRSAGRR</sequence>
<evidence type="ECO:0000256" key="4">
    <source>
        <dbReference type="SAM" id="Phobius"/>
    </source>
</evidence>
<dbReference type="RefSeq" id="WP_252253070.1">
    <property type="nucleotide sequence ID" value="NZ_CP098736.1"/>
</dbReference>
<evidence type="ECO:0000256" key="2">
    <source>
        <dbReference type="PROSITE-ProRule" id="PRU00335"/>
    </source>
</evidence>
<dbReference type="SUPFAM" id="SSF46689">
    <property type="entry name" value="Homeodomain-like"/>
    <property type="match status" value="1"/>
</dbReference>
<keyword evidence="4" id="KW-1133">Transmembrane helix</keyword>
<dbReference type="Pfam" id="PF00440">
    <property type="entry name" value="TetR_N"/>
    <property type="match status" value="1"/>
</dbReference>
<dbReference type="PRINTS" id="PR00455">
    <property type="entry name" value="HTHTETR"/>
</dbReference>